<gene>
    <name evidence="1" type="ORF">7AX4_47</name>
    <name evidence="3" type="ORF">7F8_17</name>
    <name evidence="2" type="ORF">8AX11_17</name>
</gene>
<reference evidence="3" key="1">
    <citation type="submission" date="2017-06" db="EMBL/GenBank/DDBJ databases">
        <title>Novel phages from South African skin metaviromes.</title>
        <authorList>
            <person name="van Zyl L.J."/>
            <person name="Abrahams Y."/>
            <person name="Stander E.A."/>
            <person name="Kirby B.M."/>
            <person name="Clavaud C."/>
            <person name="Farcet C."/>
            <person name="Breton L."/>
            <person name="Trindade M.I."/>
        </authorList>
    </citation>
    <scope>NUCLEOTIDE SEQUENCE</scope>
</reference>
<dbReference type="EMBL" id="MF417905">
    <property type="protein sequence ID" value="ASN70340.1"/>
    <property type="molecule type" value="Genomic_DNA"/>
</dbReference>
<protein>
    <submittedName>
        <fullName evidence="3">Uncharacterized protein</fullName>
    </submittedName>
</protein>
<accession>A0A2H4J720</accession>
<name>A0A2H4J720_9CAUD</name>
<evidence type="ECO:0000313" key="1">
    <source>
        <dbReference type="EMBL" id="ASN69687.1"/>
    </source>
</evidence>
<dbReference type="EMBL" id="MF417906">
    <property type="protein sequence ID" value="ASN70399.1"/>
    <property type="molecule type" value="Genomic_DNA"/>
</dbReference>
<evidence type="ECO:0000313" key="3">
    <source>
        <dbReference type="EMBL" id="ASN70399.1"/>
    </source>
</evidence>
<dbReference type="EMBL" id="MF417894">
    <property type="protein sequence ID" value="ASN69687.1"/>
    <property type="molecule type" value="Genomic_DNA"/>
</dbReference>
<organism evidence="3">
    <name type="scientific">uncultured Caudovirales phage</name>
    <dbReference type="NCBI Taxonomy" id="2100421"/>
    <lineage>
        <taxon>Viruses</taxon>
        <taxon>Duplodnaviria</taxon>
        <taxon>Heunggongvirae</taxon>
        <taxon>Uroviricota</taxon>
        <taxon>Caudoviricetes</taxon>
        <taxon>Peduoviridae</taxon>
        <taxon>Maltschvirus</taxon>
        <taxon>Maltschvirus maltsch</taxon>
    </lineage>
</organism>
<sequence length="111" mass="12921">MTTGFLSEKSEDGLYYGYIEYCFKPGINIDGIDIENLDQSFIQYAQAKHGQQFADFYQKEFLWEIHEGSVQGFPPTPVFSTYYRARSPQEVEAELLPLLAWLQTEFQYLIA</sequence>
<proteinExistence type="predicted"/>
<evidence type="ECO:0000313" key="2">
    <source>
        <dbReference type="EMBL" id="ASN70340.1"/>
    </source>
</evidence>